<dbReference type="CDD" id="cd04301">
    <property type="entry name" value="NAT_SF"/>
    <property type="match status" value="1"/>
</dbReference>
<gene>
    <name evidence="4" type="ORF">GCM10009093_09080</name>
</gene>
<dbReference type="InterPro" id="IPR000182">
    <property type="entry name" value="GNAT_dom"/>
</dbReference>
<dbReference type="Proteomes" id="UP001500791">
    <property type="component" value="Unassembled WGS sequence"/>
</dbReference>
<evidence type="ECO:0000256" key="1">
    <source>
        <dbReference type="ARBA" id="ARBA00022679"/>
    </source>
</evidence>
<name>A0ABP3HY24_9CAUL</name>
<organism evidence="4 5">
    <name type="scientific">Brevundimonas terrae</name>
    <dbReference type="NCBI Taxonomy" id="363631"/>
    <lineage>
        <taxon>Bacteria</taxon>
        <taxon>Pseudomonadati</taxon>
        <taxon>Pseudomonadota</taxon>
        <taxon>Alphaproteobacteria</taxon>
        <taxon>Caulobacterales</taxon>
        <taxon>Caulobacteraceae</taxon>
        <taxon>Brevundimonas</taxon>
    </lineage>
</organism>
<evidence type="ECO:0000313" key="5">
    <source>
        <dbReference type="Proteomes" id="UP001500791"/>
    </source>
</evidence>
<dbReference type="SUPFAM" id="SSF55729">
    <property type="entry name" value="Acyl-CoA N-acyltransferases (Nat)"/>
    <property type="match status" value="1"/>
</dbReference>
<dbReference type="EMBL" id="BAAAEJ010000003">
    <property type="protein sequence ID" value="GAA0384323.1"/>
    <property type="molecule type" value="Genomic_DNA"/>
</dbReference>
<comment type="caution">
    <text evidence="4">The sequence shown here is derived from an EMBL/GenBank/DDBJ whole genome shotgun (WGS) entry which is preliminary data.</text>
</comment>
<keyword evidence="1" id="KW-0808">Transferase</keyword>
<keyword evidence="2" id="KW-0012">Acyltransferase</keyword>
<dbReference type="InterPro" id="IPR016181">
    <property type="entry name" value="Acyl_CoA_acyltransferase"/>
</dbReference>
<dbReference type="RefSeq" id="WP_167174569.1">
    <property type="nucleotide sequence ID" value="NZ_BAAAEJ010000003.1"/>
</dbReference>
<dbReference type="PANTHER" id="PTHR43877:SF2">
    <property type="entry name" value="AMINOALKYLPHOSPHONATE N-ACETYLTRANSFERASE-RELATED"/>
    <property type="match status" value="1"/>
</dbReference>
<dbReference type="PROSITE" id="PS51186">
    <property type="entry name" value="GNAT"/>
    <property type="match status" value="1"/>
</dbReference>
<dbReference type="InterPro" id="IPR050832">
    <property type="entry name" value="Bact_Acetyltransf"/>
</dbReference>
<dbReference type="Pfam" id="PF00583">
    <property type="entry name" value="Acetyltransf_1"/>
    <property type="match status" value="1"/>
</dbReference>
<reference evidence="5" key="1">
    <citation type="journal article" date="2019" name="Int. J. Syst. Evol. Microbiol.">
        <title>The Global Catalogue of Microorganisms (GCM) 10K type strain sequencing project: providing services to taxonomists for standard genome sequencing and annotation.</title>
        <authorList>
            <consortium name="The Broad Institute Genomics Platform"/>
            <consortium name="The Broad Institute Genome Sequencing Center for Infectious Disease"/>
            <person name="Wu L."/>
            <person name="Ma J."/>
        </authorList>
    </citation>
    <scope>NUCLEOTIDE SEQUENCE [LARGE SCALE GENOMIC DNA]</scope>
    <source>
        <strain evidence="5">JCM 13476</strain>
    </source>
</reference>
<dbReference type="Gene3D" id="3.40.630.30">
    <property type="match status" value="1"/>
</dbReference>
<evidence type="ECO:0000313" key="4">
    <source>
        <dbReference type="EMBL" id="GAA0384323.1"/>
    </source>
</evidence>
<sequence length="176" mass="19257">MAEITFRTATMADIEILHALVESAYRGASAKAGWTHEADLLGGQRTDADELSDIINDKEQTITLAFIDGELAGCVNVSNRGDGRGYLGMLTVDPQRQAGGLGRQLIEMAEQGAVSGFGAGVMEMTVIAQRKELIAYYERRGYGLTPETRPFPLHDPRFGEARRDDLYFVVMEKALA</sequence>
<accession>A0ABP3HY24</accession>
<proteinExistence type="predicted"/>
<evidence type="ECO:0000256" key="2">
    <source>
        <dbReference type="ARBA" id="ARBA00023315"/>
    </source>
</evidence>
<protein>
    <submittedName>
        <fullName evidence="4">GNAT family N-acetyltransferase</fullName>
    </submittedName>
</protein>
<keyword evidence="5" id="KW-1185">Reference proteome</keyword>
<dbReference type="PANTHER" id="PTHR43877">
    <property type="entry name" value="AMINOALKYLPHOSPHONATE N-ACETYLTRANSFERASE-RELATED-RELATED"/>
    <property type="match status" value="1"/>
</dbReference>
<feature type="domain" description="N-acetyltransferase" evidence="3">
    <location>
        <begin position="4"/>
        <end position="176"/>
    </location>
</feature>
<evidence type="ECO:0000259" key="3">
    <source>
        <dbReference type="PROSITE" id="PS51186"/>
    </source>
</evidence>